<organism evidence="1 2">
    <name type="scientific">Actinopolyspora xinjiangensis</name>
    <dbReference type="NCBI Taxonomy" id="405564"/>
    <lineage>
        <taxon>Bacteria</taxon>
        <taxon>Bacillati</taxon>
        <taxon>Actinomycetota</taxon>
        <taxon>Actinomycetes</taxon>
        <taxon>Actinopolysporales</taxon>
        <taxon>Actinopolysporaceae</taxon>
        <taxon>Actinopolyspora</taxon>
    </lineage>
</organism>
<dbReference type="AlphaFoldDB" id="A0A1H0X083"/>
<accession>A0A1H0X083</accession>
<gene>
    <name evidence="1" type="ORF">SAMN04487905_11869</name>
</gene>
<protein>
    <submittedName>
        <fullName evidence="1">Uncharacterized protein</fullName>
    </submittedName>
</protein>
<keyword evidence="2" id="KW-1185">Reference proteome</keyword>
<dbReference type="Proteomes" id="UP000199497">
    <property type="component" value="Unassembled WGS sequence"/>
</dbReference>
<reference evidence="2" key="1">
    <citation type="submission" date="2016-10" db="EMBL/GenBank/DDBJ databases">
        <authorList>
            <person name="Varghese N."/>
            <person name="Submissions S."/>
        </authorList>
    </citation>
    <scope>NUCLEOTIDE SEQUENCE [LARGE SCALE GENOMIC DNA]</scope>
    <source>
        <strain evidence="2">DSM 46732</strain>
    </source>
</reference>
<name>A0A1H0X083_9ACTN</name>
<evidence type="ECO:0000313" key="1">
    <source>
        <dbReference type="EMBL" id="SDP95866.1"/>
    </source>
</evidence>
<sequence>MSGRYIAVGKEIVELPRPGSVYQEAVNEATVLGDRYRACASSARWPPDRSKSAWSGVGRNHMMIRGVRSSSDEDVVELWKPPRRDSAVSSGRCGDGGHLCVAEVYADDRSYGHDEYCRVL</sequence>
<evidence type="ECO:0000313" key="2">
    <source>
        <dbReference type="Proteomes" id="UP000199497"/>
    </source>
</evidence>
<proteinExistence type="predicted"/>
<dbReference type="EMBL" id="FNJR01000018">
    <property type="protein sequence ID" value="SDP95866.1"/>
    <property type="molecule type" value="Genomic_DNA"/>
</dbReference>